<dbReference type="OrthoDB" id="3236755at2759"/>
<dbReference type="Proteomes" id="UP000054144">
    <property type="component" value="Unassembled WGS sequence"/>
</dbReference>
<name>A0A0D7ANZ7_9AGAR</name>
<dbReference type="EMBL" id="KN881606">
    <property type="protein sequence ID" value="KIY53585.1"/>
    <property type="molecule type" value="Genomic_DNA"/>
</dbReference>
<feature type="non-terminal residue" evidence="1">
    <location>
        <position position="1"/>
    </location>
</feature>
<dbReference type="AlphaFoldDB" id="A0A0D7ANZ7"/>
<proteinExistence type="predicted"/>
<accession>A0A0D7ANZ7</accession>
<gene>
    <name evidence="1" type="ORF">FISHEDRAFT_33073</name>
</gene>
<protein>
    <submittedName>
        <fullName evidence="1">Uncharacterized protein</fullName>
    </submittedName>
</protein>
<sequence length="120" mass="13230">FAAFVSDSTGNTQLARQFLTASDVVPTAFDLADVIHHLNATVKNIAELEYFEKPVRITRVVTKHFNKSHACKSEFRIARTALNITRGLEAVGKTRFVGIIRSARSVQRCTPALALVISCN</sequence>
<keyword evidence="2" id="KW-1185">Reference proteome</keyword>
<evidence type="ECO:0000313" key="2">
    <source>
        <dbReference type="Proteomes" id="UP000054144"/>
    </source>
</evidence>
<reference evidence="1 2" key="1">
    <citation type="journal article" date="2015" name="Fungal Genet. Biol.">
        <title>Evolution of novel wood decay mechanisms in Agaricales revealed by the genome sequences of Fistulina hepatica and Cylindrobasidium torrendii.</title>
        <authorList>
            <person name="Floudas D."/>
            <person name="Held B.W."/>
            <person name="Riley R."/>
            <person name="Nagy L.G."/>
            <person name="Koehler G."/>
            <person name="Ransdell A.S."/>
            <person name="Younus H."/>
            <person name="Chow J."/>
            <person name="Chiniquy J."/>
            <person name="Lipzen A."/>
            <person name="Tritt A."/>
            <person name="Sun H."/>
            <person name="Haridas S."/>
            <person name="LaButti K."/>
            <person name="Ohm R.A."/>
            <person name="Kues U."/>
            <person name="Blanchette R.A."/>
            <person name="Grigoriev I.V."/>
            <person name="Minto R.E."/>
            <person name="Hibbett D.S."/>
        </authorList>
    </citation>
    <scope>NUCLEOTIDE SEQUENCE [LARGE SCALE GENOMIC DNA]</scope>
    <source>
        <strain evidence="1 2">ATCC 64428</strain>
    </source>
</reference>
<organism evidence="1 2">
    <name type="scientific">Fistulina hepatica ATCC 64428</name>
    <dbReference type="NCBI Taxonomy" id="1128425"/>
    <lineage>
        <taxon>Eukaryota</taxon>
        <taxon>Fungi</taxon>
        <taxon>Dikarya</taxon>
        <taxon>Basidiomycota</taxon>
        <taxon>Agaricomycotina</taxon>
        <taxon>Agaricomycetes</taxon>
        <taxon>Agaricomycetidae</taxon>
        <taxon>Agaricales</taxon>
        <taxon>Fistulinaceae</taxon>
        <taxon>Fistulina</taxon>
    </lineage>
</organism>
<evidence type="ECO:0000313" key="1">
    <source>
        <dbReference type="EMBL" id="KIY53585.1"/>
    </source>
</evidence>